<feature type="compositionally biased region" description="Basic residues" evidence="1">
    <location>
        <begin position="313"/>
        <end position="324"/>
    </location>
</feature>
<accession>A0A9W6XIM9</accession>
<evidence type="ECO:0000256" key="1">
    <source>
        <dbReference type="SAM" id="MobiDB-lite"/>
    </source>
</evidence>
<evidence type="ECO:0000313" key="2">
    <source>
        <dbReference type="EMBL" id="GMF39311.1"/>
    </source>
</evidence>
<dbReference type="EMBL" id="BSXT01001153">
    <property type="protein sequence ID" value="GMF39311.1"/>
    <property type="molecule type" value="Genomic_DNA"/>
</dbReference>
<comment type="caution">
    <text evidence="2">The sequence shown here is derived from an EMBL/GenBank/DDBJ whole genome shotgun (WGS) entry which is preliminary data.</text>
</comment>
<name>A0A9W6XIM9_9STRA</name>
<feature type="region of interest" description="Disordered" evidence="1">
    <location>
        <begin position="308"/>
        <end position="363"/>
    </location>
</feature>
<gene>
    <name evidence="2" type="ORF">Pfra01_001164300</name>
</gene>
<evidence type="ECO:0000313" key="3">
    <source>
        <dbReference type="Proteomes" id="UP001165121"/>
    </source>
</evidence>
<proteinExistence type="predicted"/>
<keyword evidence="3" id="KW-1185">Reference proteome</keyword>
<organism evidence="2 3">
    <name type="scientific">Phytophthora fragariaefolia</name>
    <dbReference type="NCBI Taxonomy" id="1490495"/>
    <lineage>
        <taxon>Eukaryota</taxon>
        <taxon>Sar</taxon>
        <taxon>Stramenopiles</taxon>
        <taxon>Oomycota</taxon>
        <taxon>Peronosporomycetes</taxon>
        <taxon>Peronosporales</taxon>
        <taxon>Peronosporaceae</taxon>
        <taxon>Phytophthora</taxon>
    </lineage>
</organism>
<protein>
    <submittedName>
        <fullName evidence="2">Unnamed protein product</fullName>
    </submittedName>
</protein>
<dbReference type="Proteomes" id="UP001165121">
    <property type="component" value="Unassembled WGS sequence"/>
</dbReference>
<dbReference type="AlphaFoldDB" id="A0A9W6XIM9"/>
<sequence length="414" mass="43008">MEEGRITPDLHLGRRAGLKACPEDAYEVGADTAAVPEALADRPEASVIGSADLANLPDLAVPLAVLVADLAALLDLAVGRALLADLAPGRGGLDDLTEALARAFLVDIGVTGEDDPVIEGAGATVEVDFGDAADLRGARGDVPAAALVGDLRADLDVDPAEALVACGEVRRVDGGAELAEPAETAGRGRAVDYGAEVTIIEETKPAELVAGAADAADPERGTELDAETCTDGRVTGVRWSRRNGLPWTRRGSADGTWKSAGVIANSAADELEVGAAELSGKETGAELGAMGPLTRSVISRTSLGWTWDNSGRRASRRRHSRALRARSPGESPGASIPAASARARAGSATEIRPNAQSGPPDEITAVPSCICSKYEEATPWSAEYKTSRSANTSDMRLRSLSRWSTIRRRWSTSC</sequence>
<feature type="compositionally biased region" description="Low complexity" evidence="1">
    <location>
        <begin position="325"/>
        <end position="348"/>
    </location>
</feature>
<reference evidence="2" key="1">
    <citation type="submission" date="2023-04" db="EMBL/GenBank/DDBJ databases">
        <title>Phytophthora fragariaefolia NBRC 109709.</title>
        <authorList>
            <person name="Ichikawa N."/>
            <person name="Sato H."/>
            <person name="Tonouchi N."/>
        </authorList>
    </citation>
    <scope>NUCLEOTIDE SEQUENCE</scope>
    <source>
        <strain evidence="2">NBRC 109709</strain>
    </source>
</reference>